<dbReference type="AlphaFoldDB" id="A0A8J8T7P0"/>
<feature type="compositionally biased region" description="Basic and acidic residues" evidence="1">
    <location>
        <begin position="250"/>
        <end position="261"/>
    </location>
</feature>
<dbReference type="Proteomes" id="UP000785679">
    <property type="component" value="Unassembled WGS sequence"/>
</dbReference>
<evidence type="ECO:0000313" key="3">
    <source>
        <dbReference type="Proteomes" id="UP000785679"/>
    </source>
</evidence>
<gene>
    <name evidence="2" type="ORF">FGO68_gene7548</name>
</gene>
<accession>A0A8J8T7P0</accession>
<feature type="compositionally biased region" description="Polar residues" evidence="1">
    <location>
        <begin position="1"/>
        <end position="10"/>
    </location>
</feature>
<feature type="region of interest" description="Disordered" evidence="1">
    <location>
        <begin position="250"/>
        <end position="281"/>
    </location>
</feature>
<proteinExistence type="predicted"/>
<feature type="region of interest" description="Disordered" evidence="1">
    <location>
        <begin position="1"/>
        <end position="88"/>
    </location>
</feature>
<feature type="compositionally biased region" description="Polar residues" evidence="1">
    <location>
        <begin position="108"/>
        <end position="124"/>
    </location>
</feature>
<reference evidence="2" key="1">
    <citation type="submission" date="2019-06" db="EMBL/GenBank/DDBJ databases">
        <authorList>
            <person name="Zheng W."/>
        </authorList>
    </citation>
    <scope>NUCLEOTIDE SEQUENCE</scope>
    <source>
        <strain evidence="2">QDHG01</strain>
    </source>
</reference>
<keyword evidence="3" id="KW-1185">Reference proteome</keyword>
<sequence>MKQLSTSNKQSTKRSGEVQGSKKHCRPRQKAPKQLLKKEEQGKKNSEVGQGISKILRKSITKSAKGKFPPRDEYCLTNRSNHPDTRKHQAQVAKLFKCLNKEEEKQAADNQTISNLSTQASTEQVPPRSIKSETPFSHQTGQEGVKVELLISTVLIAFMARLKGKFTQMLDNEGITHNHMKYKWEDYESLRQRQTKLHPHNWMDLVKRFANKCLNIETSLLEDRLLAILLFKKHGAKIANEPRAIEMRQELDQQEQAEKADRRRQKKSGQKEQAIKAKQERKKVKETIVGKNLNFKNLGDSDKKRYENLRVFYEVFAPRKNQSNFKLFLQHAFIQRIWIKLFDPANSTPEDFFKRCQTQKPIQPKKSKTPKKPIPAAIYVKGFKKFAKWMGPARLFPVGFMEYIEKGIFV</sequence>
<protein>
    <submittedName>
        <fullName evidence="2">Uncharacterized protein</fullName>
    </submittedName>
</protein>
<organism evidence="2 3">
    <name type="scientific">Halteria grandinella</name>
    <dbReference type="NCBI Taxonomy" id="5974"/>
    <lineage>
        <taxon>Eukaryota</taxon>
        <taxon>Sar</taxon>
        <taxon>Alveolata</taxon>
        <taxon>Ciliophora</taxon>
        <taxon>Intramacronucleata</taxon>
        <taxon>Spirotrichea</taxon>
        <taxon>Stichotrichia</taxon>
        <taxon>Sporadotrichida</taxon>
        <taxon>Halteriidae</taxon>
        <taxon>Halteria</taxon>
    </lineage>
</organism>
<feature type="compositionally biased region" description="Basic and acidic residues" evidence="1">
    <location>
        <begin position="269"/>
        <end position="281"/>
    </location>
</feature>
<feature type="compositionally biased region" description="Basic residues" evidence="1">
    <location>
        <begin position="21"/>
        <end position="31"/>
    </location>
</feature>
<evidence type="ECO:0000313" key="2">
    <source>
        <dbReference type="EMBL" id="TNV85384.1"/>
    </source>
</evidence>
<dbReference type="EMBL" id="RRYP01001875">
    <property type="protein sequence ID" value="TNV85384.1"/>
    <property type="molecule type" value="Genomic_DNA"/>
</dbReference>
<feature type="region of interest" description="Disordered" evidence="1">
    <location>
        <begin position="108"/>
        <end position="137"/>
    </location>
</feature>
<evidence type="ECO:0000256" key="1">
    <source>
        <dbReference type="SAM" id="MobiDB-lite"/>
    </source>
</evidence>
<feature type="compositionally biased region" description="Basic and acidic residues" evidence="1">
    <location>
        <begin position="36"/>
        <end position="46"/>
    </location>
</feature>
<name>A0A8J8T7P0_HALGN</name>
<comment type="caution">
    <text evidence="2">The sequence shown here is derived from an EMBL/GenBank/DDBJ whole genome shotgun (WGS) entry which is preliminary data.</text>
</comment>